<dbReference type="Proteomes" id="UP000000637">
    <property type="component" value="Chromosome"/>
</dbReference>
<protein>
    <submittedName>
        <fullName evidence="1">Uncharacterized protein</fullName>
    </submittedName>
</protein>
<sequence length="214" mass="24157">MMTGTRISGVEVDNGLQRLRTEAFAQGGLGFGAEAIISHTIIHQAWSRRTEDILQNGVWGFIHSFQDFSVESMDYWLKDIRRSSYVPGVGTWTSCKVYLYPDSEGKLETFDAEVLRPAQETTIPDRPADALTLFQDLKAFPRTLDNIPQWMWTVFRAESVTPPIYNPQLNTVEWANKRLPVTENGTDFSVEPEIIDPSKEPGVFAKIGRKLFGG</sequence>
<dbReference type="EMBL" id="CP000474">
    <property type="protein sequence ID" value="ABM09197.1"/>
    <property type="molecule type" value="Genomic_DNA"/>
</dbReference>
<gene>
    <name evidence="1" type="ordered locus">AAur_3456</name>
</gene>
<dbReference type="KEGG" id="aau:AAur_3456"/>
<dbReference type="AlphaFoldDB" id="A1RA87"/>
<accession>A1RA87</accession>
<organism evidence="1 2">
    <name type="scientific">Paenarthrobacter aurescens (strain TC1)</name>
    <dbReference type="NCBI Taxonomy" id="290340"/>
    <lineage>
        <taxon>Bacteria</taxon>
        <taxon>Bacillati</taxon>
        <taxon>Actinomycetota</taxon>
        <taxon>Actinomycetes</taxon>
        <taxon>Micrococcales</taxon>
        <taxon>Micrococcaceae</taxon>
        <taxon>Paenarthrobacter</taxon>
    </lineage>
</organism>
<evidence type="ECO:0000313" key="1">
    <source>
        <dbReference type="EMBL" id="ABM09197.1"/>
    </source>
</evidence>
<dbReference type="RefSeq" id="WP_011776075.1">
    <property type="nucleotide sequence ID" value="NC_008711.1"/>
</dbReference>
<keyword evidence="2" id="KW-1185">Reference proteome</keyword>
<dbReference type="OrthoDB" id="4965853at2"/>
<proteinExistence type="predicted"/>
<dbReference type="HOGENOM" id="CLU_1286561_0_0_11"/>
<name>A1RA87_PAEAT</name>
<reference evidence="1 2" key="1">
    <citation type="journal article" date="2006" name="PLoS Genet.">
        <title>Secrets of soil survival revealed by the genome sequence of Arthrobacter aurescens TC1.</title>
        <authorList>
            <person name="Mongodin E.F."/>
            <person name="Shapir N."/>
            <person name="Daugherty S.C."/>
            <person name="DeBoy R.T."/>
            <person name="Emerson J.B."/>
            <person name="Shvartzbeyn A."/>
            <person name="Radune D."/>
            <person name="Vamathevan J."/>
            <person name="Riggs F."/>
            <person name="Grinberg V."/>
            <person name="Khouri H."/>
            <person name="Wackett L.P."/>
            <person name="Nelson K.E."/>
            <person name="Sadowsky M.J."/>
        </authorList>
    </citation>
    <scope>NUCLEOTIDE SEQUENCE [LARGE SCALE GENOMIC DNA]</scope>
    <source>
        <strain evidence="1 2">TC1</strain>
    </source>
</reference>
<evidence type="ECO:0000313" key="2">
    <source>
        <dbReference type="Proteomes" id="UP000000637"/>
    </source>
</evidence>